<dbReference type="RefSeq" id="YP_009292478.1">
    <property type="nucleotide sequence ID" value="NC_031123.1"/>
</dbReference>
<evidence type="ECO:0000313" key="1">
    <source>
        <dbReference type="EMBL" id="AMR59531.1"/>
    </source>
</evidence>
<keyword evidence="2" id="KW-1185">Reference proteome</keyword>
<sequence>MSKNLMYCRYTRSFHLSQNPISFHTAKQPLPRFGKTVALAPTVHALVTRKSMLTAMDKEPVDVPVVVTKWPRVRLFIEYVKEVVND</sequence>
<dbReference type="EMBL" id="KU687349">
    <property type="protein sequence ID" value="AMR59531.1"/>
    <property type="molecule type" value="Genomic_DNA"/>
</dbReference>
<gene>
    <name evidence="1" type="ORF">sh3_0013</name>
</gene>
<dbReference type="Proteomes" id="UP000203683">
    <property type="component" value="Segment"/>
</dbReference>
<reference evidence="1 2" key="1">
    <citation type="submission" date="2016-02" db="EMBL/GenBank/DDBJ databases">
        <title>Characterization of five Podoviridae phages infecting Citrobacter freundii.</title>
        <authorList>
            <person name="Hamdi S."/>
            <person name="Rousseau G.M."/>
            <person name="Labrie S.J."/>
            <person name="Saied Kourda R."/>
            <person name="Tremblay D.M."/>
            <person name="Moineau S."/>
            <person name="Ben Slama K."/>
        </authorList>
    </citation>
    <scope>NUCLEOTIDE SEQUENCE [LARGE SCALE GENOMIC DNA]</scope>
</reference>
<proteinExistence type="predicted"/>
<organism evidence="1 2">
    <name type="scientific">Citrobacter phage SH3</name>
    <dbReference type="NCBI Taxonomy" id="1805466"/>
    <lineage>
        <taxon>Viruses</taxon>
        <taxon>Duplodnaviria</taxon>
        <taxon>Heunggongvirae</taxon>
        <taxon>Uroviricota</taxon>
        <taxon>Caudoviricetes</taxon>
        <taxon>Autographivirales</taxon>
        <taxon>Autotranscriptaviridae</taxon>
        <taxon>Studiervirinae</taxon>
        <taxon>Kayfunavirus</taxon>
        <taxon>Kayfunavirus SH3</taxon>
    </lineage>
</organism>
<dbReference type="KEGG" id="vg:29059070"/>
<dbReference type="OrthoDB" id="18526at10239"/>
<accession>A0A172JGA5</accession>
<name>A0A172JGA5_9CAUD</name>
<protein>
    <submittedName>
        <fullName evidence="1">Uncharacterized protein</fullName>
    </submittedName>
</protein>
<dbReference type="GeneID" id="29059070"/>
<evidence type="ECO:0000313" key="2">
    <source>
        <dbReference type="Proteomes" id="UP000203683"/>
    </source>
</evidence>